<feature type="compositionally biased region" description="Low complexity" evidence="1">
    <location>
        <begin position="25"/>
        <end position="86"/>
    </location>
</feature>
<dbReference type="RefSeq" id="WP_188814941.1">
    <property type="nucleotide sequence ID" value="NZ_BMHT01000005.1"/>
</dbReference>
<organism evidence="3 4">
    <name type="scientific">Hymenobacter cavernae</name>
    <dbReference type="NCBI Taxonomy" id="2044852"/>
    <lineage>
        <taxon>Bacteria</taxon>
        <taxon>Pseudomonadati</taxon>
        <taxon>Bacteroidota</taxon>
        <taxon>Cytophagia</taxon>
        <taxon>Cytophagales</taxon>
        <taxon>Hymenobacteraceae</taxon>
        <taxon>Hymenobacter</taxon>
    </lineage>
</organism>
<name>A0ABQ1UEU3_9BACT</name>
<evidence type="ECO:0000256" key="2">
    <source>
        <dbReference type="SAM" id="SignalP"/>
    </source>
</evidence>
<evidence type="ECO:0000313" key="4">
    <source>
        <dbReference type="Proteomes" id="UP000632273"/>
    </source>
</evidence>
<keyword evidence="4" id="KW-1185">Reference proteome</keyword>
<reference evidence="4" key="1">
    <citation type="journal article" date="2019" name="Int. J. Syst. Evol. Microbiol.">
        <title>The Global Catalogue of Microorganisms (GCM) 10K type strain sequencing project: providing services to taxonomists for standard genome sequencing and annotation.</title>
        <authorList>
            <consortium name="The Broad Institute Genomics Platform"/>
            <consortium name="The Broad Institute Genome Sequencing Center for Infectious Disease"/>
            <person name="Wu L."/>
            <person name="Ma J."/>
        </authorList>
    </citation>
    <scope>NUCLEOTIDE SEQUENCE [LARGE SCALE GENOMIC DNA]</scope>
    <source>
        <strain evidence="4">CGMCC 1.15197</strain>
    </source>
</reference>
<evidence type="ECO:0000313" key="3">
    <source>
        <dbReference type="EMBL" id="GGF17459.1"/>
    </source>
</evidence>
<evidence type="ECO:0000256" key="1">
    <source>
        <dbReference type="SAM" id="MobiDB-lite"/>
    </source>
</evidence>
<comment type="caution">
    <text evidence="3">The sequence shown here is derived from an EMBL/GenBank/DDBJ whole genome shotgun (WGS) entry which is preliminary data.</text>
</comment>
<dbReference type="EMBL" id="BMHT01000005">
    <property type="protein sequence ID" value="GGF17459.1"/>
    <property type="molecule type" value="Genomic_DNA"/>
</dbReference>
<protein>
    <recommendedName>
        <fullName evidence="5">Outer membrane protein beta-barrel domain-containing protein</fullName>
    </recommendedName>
</protein>
<feature type="region of interest" description="Disordered" evidence="1">
    <location>
        <begin position="23"/>
        <end position="86"/>
    </location>
</feature>
<proteinExistence type="predicted"/>
<accession>A0ABQ1UEU3</accession>
<feature type="signal peptide" evidence="2">
    <location>
        <begin position="1"/>
        <end position="21"/>
    </location>
</feature>
<feature type="chain" id="PRO_5046579162" description="Outer membrane protein beta-barrel domain-containing protein" evidence="2">
    <location>
        <begin position="22"/>
        <end position="275"/>
    </location>
</feature>
<evidence type="ECO:0008006" key="5">
    <source>
        <dbReference type="Google" id="ProtNLM"/>
    </source>
</evidence>
<gene>
    <name evidence="3" type="ORF">GCM10011383_31090</name>
</gene>
<keyword evidence="2" id="KW-0732">Signal</keyword>
<sequence>MKKYVTSALLFCALTSAPALAQSKTAVRPASTTKTTTPAKPATTAKTTTAKPIAAKTAVKPATKPAVKPAAKPATTASKPAAATPAVAVETTPKTVAPAPEPTAVKPKTATNQIFGKGSMAANLGVGLGLGYGYGLSGLHSTPAMSASFEYGIADNLGPGTIGVGGMVGYKSYGWKSSGYKGTWSNIIVAARGTYHYDLFEDPKVDTYAGLSLGVRHERYSDNAGTDIYYSKSSSTYITSGIFVGGRYFFSDKLGAFGEVGYDMSYLKVGLTAKF</sequence>
<dbReference type="Proteomes" id="UP000632273">
    <property type="component" value="Unassembled WGS sequence"/>
</dbReference>